<keyword evidence="7" id="KW-1185">Reference proteome</keyword>
<evidence type="ECO:0000313" key="6">
    <source>
        <dbReference type="EMBL" id="CUK06886.1"/>
    </source>
</evidence>
<dbReference type="EMBL" id="CYTW01000003">
    <property type="protein sequence ID" value="CUK06886.1"/>
    <property type="molecule type" value="Genomic_DNA"/>
</dbReference>
<dbReference type="GO" id="GO:0043565">
    <property type="term" value="F:sequence-specific DNA binding"/>
    <property type="evidence" value="ECO:0007669"/>
    <property type="project" value="TreeGrafter"/>
</dbReference>
<gene>
    <name evidence="6" type="primary">gcvA_8</name>
    <name evidence="6" type="ORF">PH7735_03081</name>
</gene>
<dbReference type="GO" id="GO:0006351">
    <property type="term" value="P:DNA-templated transcription"/>
    <property type="evidence" value="ECO:0007669"/>
    <property type="project" value="TreeGrafter"/>
</dbReference>
<evidence type="ECO:0000256" key="3">
    <source>
        <dbReference type="ARBA" id="ARBA00023125"/>
    </source>
</evidence>
<dbReference type="PANTHER" id="PTHR30537">
    <property type="entry name" value="HTH-TYPE TRANSCRIPTIONAL REGULATOR"/>
    <property type="match status" value="1"/>
</dbReference>
<comment type="similarity">
    <text evidence="1">Belongs to the LysR transcriptional regulatory family.</text>
</comment>
<proteinExistence type="inferred from homology"/>
<evidence type="ECO:0000256" key="1">
    <source>
        <dbReference type="ARBA" id="ARBA00009437"/>
    </source>
</evidence>
<evidence type="ECO:0000259" key="5">
    <source>
        <dbReference type="PROSITE" id="PS50931"/>
    </source>
</evidence>
<dbReference type="PANTHER" id="PTHR30537:SF74">
    <property type="entry name" value="HTH-TYPE TRANSCRIPTIONAL REGULATOR TRPI"/>
    <property type="match status" value="1"/>
</dbReference>
<dbReference type="Gene3D" id="1.10.10.10">
    <property type="entry name" value="Winged helix-like DNA-binding domain superfamily/Winged helix DNA-binding domain"/>
    <property type="match status" value="1"/>
</dbReference>
<dbReference type="FunFam" id="1.10.10.10:FF:000001">
    <property type="entry name" value="LysR family transcriptional regulator"/>
    <property type="match status" value="1"/>
</dbReference>
<dbReference type="Gene3D" id="3.40.190.10">
    <property type="entry name" value="Periplasmic binding protein-like II"/>
    <property type="match status" value="2"/>
</dbReference>
<dbReference type="STRING" id="1715693.PH7735_03081"/>
<dbReference type="Pfam" id="PF00126">
    <property type="entry name" value="HTH_1"/>
    <property type="match status" value="1"/>
</dbReference>
<dbReference type="InterPro" id="IPR005119">
    <property type="entry name" value="LysR_subst-bd"/>
</dbReference>
<accession>A0A0P1IDL5</accession>
<dbReference type="Pfam" id="PF03466">
    <property type="entry name" value="LysR_substrate"/>
    <property type="match status" value="1"/>
</dbReference>
<evidence type="ECO:0000256" key="4">
    <source>
        <dbReference type="ARBA" id="ARBA00023163"/>
    </source>
</evidence>
<dbReference type="InterPro" id="IPR036388">
    <property type="entry name" value="WH-like_DNA-bd_sf"/>
</dbReference>
<keyword evidence="4" id="KW-0804">Transcription</keyword>
<dbReference type="InterPro" id="IPR058163">
    <property type="entry name" value="LysR-type_TF_proteobact-type"/>
</dbReference>
<dbReference type="AlphaFoldDB" id="A0A0P1IDL5"/>
<name>A0A0P1IDL5_9RHOB</name>
<dbReference type="PROSITE" id="PS50931">
    <property type="entry name" value="HTH_LYSR"/>
    <property type="match status" value="1"/>
</dbReference>
<dbReference type="PRINTS" id="PR00039">
    <property type="entry name" value="HTHLYSR"/>
</dbReference>
<dbReference type="Proteomes" id="UP000051870">
    <property type="component" value="Unassembled WGS sequence"/>
</dbReference>
<dbReference type="SUPFAM" id="SSF53850">
    <property type="entry name" value="Periplasmic binding protein-like II"/>
    <property type="match status" value="1"/>
</dbReference>
<protein>
    <submittedName>
        <fullName evidence="6">Gcv operon activator</fullName>
    </submittedName>
</protein>
<sequence length="299" mass="32348">MSVRLPAFSGLTAFYAAVRHGTLTGAANELNVSQPAISRRIAALEADLGCRLFDRTHKPVQLTQQGRDLAHVLRGSFGQIEAVTDRLRKGSRQGVVTVSAPSGFVGSWLIPKLAELEADFPEVTIRIISQEYGDPERSGDVSVRFGLSDSGAAGEARVLGSGVFPVASPLYLQRRRGSAGSFEGMTLLTMETARRHWHDWPSWFSSQGEEMPDDVRLLDFNSYAMVVNAALAAQGVCLCWSGLLDDFLESGAMVRLGESETHSARGYYVALRDGLAARREARAVCDWIVARGSEAADSG</sequence>
<dbReference type="GO" id="GO:0003700">
    <property type="term" value="F:DNA-binding transcription factor activity"/>
    <property type="evidence" value="ECO:0007669"/>
    <property type="project" value="InterPro"/>
</dbReference>
<feature type="domain" description="HTH lysR-type" evidence="5">
    <location>
        <begin position="1"/>
        <end position="63"/>
    </location>
</feature>
<dbReference type="RefSeq" id="WP_058312230.1">
    <property type="nucleotide sequence ID" value="NZ_CYTW01000003.1"/>
</dbReference>
<evidence type="ECO:0000256" key="2">
    <source>
        <dbReference type="ARBA" id="ARBA00023015"/>
    </source>
</evidence>
<keyword evidence="2" id="KW-0805">Transcription regulation</keyword>
<organism evidence="6 7">
    <name type="scientific">Shimia thalassica</name>
    <dbReference type="NCBI Taxonomy" id="1715693"/>
    <lineage>
        <taxon>Bacteria</taxon>
        <taxon>Pseudomonadati</taxon>
        <taxon>Pseudomonadota</taxon>
        <taxon>Alphaproteobacteria</taxon>
        <taxon>Rhodobacterales</taxon>
        <taxon>Roseobacteraceae</taxon>
    </lineage>
</organism>
<keyword evidence="3" id="KW-0238">DNA-binding</keyword>
<dbReference type="InterPro" id="IPR036390">
    <property type="entry name" value="WH_DNA-bd_sf"/>
</dbReference>
<dbReference type="SUPFAM" id="SSF46785">
    <property type="entry name" value="Winged helix' DNA-binding domain"/>
    <property type="match status" value="1"/>
</dbReference>
<dbReference type="InterPro" id="IPR000847">
    <property type="entry name" value="LysR_HTH_N"/>
</dbReference>
<dbReference type="GeneID" id="83882070"/>
<evidence type="ECO:0000313" key="7">
    <source>
        <dbReference type="Proteomes" id="UP000051870"/>
    </source>
</evidence>
<reference evidence="7" key="1">
    <citation type="submission" date="2015-09" db="EMBL/GenBank/DDBJ databases">
        <authorList>
            <person name="Rodrigo-Torres Lidia"/>
            <person name="Arahal R.David."/>
        </authorList>
    </citation>
    <scope>NUCLEOTIDE SEQUENCE [LARGE SCALE GENOMIC DNA]</scope>
    <source>
        <strain evidence="7">CECT 7735</strain>
    </source>
</reference>